<keyword evidence="1" id="KW-1133">Transmembrane helix</keyword>
<reference evidence="2" key="1">
    <citation type="submission" date="2022-06" db="EMBL/GenBank/DDBJ databases">
        <title>Aeoliella straminimaris, a novel planctomycete from sediments.</title>
        <authorList>
            <person name="Vitorino I.R."/>
            <person name="Lage O.M."/>
        </authorList>
    </citation>
    <scope>NUCLEOTIDE SEQUENCE</scope>
    <source>
        <strain evidence="2">ICT_H6.2</strain>
    </source>
</reference>
<sequence length="151" mass="16876">MSSPYASPVASDLPVRGTWWVLRGAAALVAIAAWLVLLAHVLLFVRAEQRLDQVLEDANRFSQLPRMSRSELVGYTHRRLAEQGFRHGKVRVGVHLNASTGRPRQFWIEQIEAKSAHGLLRLTETATRWIAPPTRLRSGGPSESQAAFPFQ</sequence>
<dbReference type="AlphaFoldDB" id="A0A9X2JG48"/>
<name>A0A9X2JG48_9BACT</name>
<accession>A0A9X2JG48</accession>
<feature type="transmembrane region" description="Helical" evidence="1">
    <location>
        <begin position="20"/>
        <end position="45"/>
    </location>
</feature>
<dbReference type="RefSeq" id="WP_252852113.1">
    <property type="nucleotide sequence ID" value="NZ_JAMXLR010000028.1"/>
</dbReference>
<keyword evidence="1" id="KW-0472">Membrane</keyword>
<keyword evidence="1" id="KW-0812">Transmembrane</keyword>
<organism evidence="2 3">
    <name type="scientific">Aeoliella straminimaris</name>
    <dbReference type="NCBI Taxonomy" id="2954799"/>
    <lineage>
        <taxon>Bacteria</taxon>
        <taxon>Pseudomonadati</taxon>
        <taxon>Planctomycetota</taxon>
        <taxon>Planctomycetia</taxon>
        <taxon>Pirellulales</taxon>
        <taxon>Lacipirellulaceae</taxon>
        <taxon>Aeoliella</taxon>
    </lineage>
</organism>
<proteinExistence type="predicted"/>
<dbReference type="Proteomes" id="UP001155241">
    <property type="component" value="Unassembled WGS sequence"/>
</dbReference>
<keyword evidence="3" id="KW-1185">Reference proteome</keyword>
<evidence type="ECO:0000313" key="2">
    <source>
        <dbReference type="EMBL" id="MCO6044007.1"/>
    </source>
</evidence>
<protein>
    <submittedName>
        <fullName evidence="2">Uncharacterized protein</fullName>
    </submittedName>
</protein>
<evidence type="ECO:0000256" key="1">
    <source>
        <dbReference type="SAM" id="Phobius"/>
    </source>
</evidence>
<dbReference type="EMBL" id="JAMXLR010000028">
    <property type="protein sequence ID" value="MCO6044007.1"/>
    <property type="molecule type" value="Genomic_DNA"/>
</dbReference>
<gene>
    <name evidence="2" type="ORF">NG895_08810</name>
</gene>
<evidence type="ECO:0000313" key="3">
    <source>
        <dbReference type="Proteomes" id="UP001155241"/>
    </source>
</evidence>
<comment type="caution">
    <text evidence="2">The sequence shown here is derived from an EMBL/GenBank/DDBJ whole genome shotgun (WGS) entry which is preliminary data.</text>
</comment>